<feature type="transmembrane region" description="Helical" evidence="2">
    <location>
        <begin position="177"/>
        <end position="198"/>
    </location>
</feature>
<evidence type="ECO:0000313" key="3">
    <source>
        <dbReference type="EMBL" id="RSM09320.1"/>
    </source>
</evidence>
<dbReference type="Proteomes" id="UP000287144">
    <property type="component" value="Unassembled WGS sequence"/>
</dbReference>
<proteinExistence type="predicted"/>
<evidence type="ECO:0000256" key="2">
    <source>
        <dbReference type="SAM" id="Phobius"/>
    </source>
</evidence>
<keyword evidence="2" id="KW-0472">Membrane</keyword>
<reference evidence="3 4" key="1">
    <citation type="submission" date="2017-06" db="EMBL/GenBank/DDBJ databases">
        <title>Comparative genomic analysis of Ambrosia Fusariam Clade fungi.</title>
        <authorList>
            <person name="Stajich J.E."/>
            <person name="Carrillo J."/>
            <person name="Kijimoto T."/>
            <person name="Eskalen A."/>
            <person name="O'Donnell K."/>
            <person name="Kasson M."/>
        </authorList>
    </citation>
    <scope>NUCLEOTIDE SEQUENCE [LARGE SCALE GENOMIC DNA]</scope>
    <source>
        <strain evidence="3 4">NRRL62579</strain>
    </source>
</reference>
<comment type="caution">
    <text evidence="3">The sequence shown here is derived from an EMBL/GenBank/DDBJ whole genome shotgun (WGS) entry which is preliminary data.</text>
</comment>
<feature type="transmembrane region" description="Helical" evidence="2">
    <location>
        <begin position="149"/>
        <end position="171"/>
    </location>
</feature>
<gene>
    <name evidence="3" type="ORF">CEP52_004149</name>
</gene>
<dbReference type="STRING" id="1325735.A0A428U4T3"/>
<feature type="region of interest" description="Disordered" evidence="1">
    <location>
        <begin position="485"/>
        <end position="510"/>
    </location>
</feature>
<dbReference type="AlphaFoldDB" id="A0A428U4T3"/>
<name>A0A428U4T3_9HYPO</name>
<feature type="transmembrane region" description="Helical" evidence="2">
    <location>
        <begin position="50"/>
        <end position="71"/>
    </location>
</feature>
<feature type="transmembrane region" description="Helical" evidence="2">
    <location>
        <begin position="253"/>
        <end position="271"/>
    </location>
</feature>
<keyword evidence="2" id="KW-0812">Transmembrane</keyword>
<sequence>MGTSAANLRSQWANPGDILSILLLIGGDIVQKAIAQLVGHQVRLPGTRTYLSVVPVAFSFGWATYGFSNLLSAVGNMKLMPSSDFPSLLVNCSNGFVRENDSWVLGRLLRDHEIRHSVDPRSQEQGGRAESLRIDIYHLEAVSTARCDLVWWLGWATLVTQLAIVIIPWILYGDWVILVVTLSGMTLVVITCAVPQWAEEKWAAPCKLSRDKVTCLTRGNGHLHIMVLIGGPGSWDLERLATRTPVPRTETRWISLVLAMLWICLLIAISGLQEHTWFLIGIGGLGMLQNILAAGVSREPAASNFHLTRFQRAPTIIGRRQGYNDDSDASVNLEEALEELVDVDTWLSGKTGCQLSEDENPCLPKLSPMPTWLTSMSEEDGIPEWLNARKPEIGKRTNSDRTPFTLIKSKIQALFKDSEERHEDIIYATGVHGALMELEKWVPTAGLSMLQIFFPVGLQYHDESIRDNVHKKFWKRAYHTKSVRRRADQKRRAEERRADGLAKVQGGDMS</sequence>
<keyword evidence="2" id="KW-1133">Transmembrane helix</keyword>
<dbReference type="EMBL" id="NKCK01000029">
    <property type="protein sequence ID" value="RSM09320.1"/>
    <property type="molecule type" value="Genomic_DNA"/>
</dbReference>
<evidence type="ECO:0000256" key="1">
    <source>
        <dbReference type="SAM" id="MobiDB-lite"/>
    </source>
</evidence>
<accession>A0A428U4T3</accession>
<protein>
    <submittedName>
        <fullName evidence="3">Uncharacterized protein</fullName>
    </submittedName>
</protein>
<organism evidence="3 4">
    <name type="scientific">Fusarium oligoseptatum</name>
    <dbReference type="NCBI Taxonomy" id="2604345"/>
    <lineage>
        <taxon>Eukaryota</taxon>
        <taxon>Fungi</taxon>
        <taxon>Dikarya</taxon>
        <taxon>Ascomycota</taxon>
        <taxon>Pezizomycotina</taxon>
        <taxon>Sordariomycetes</taxon>
        <taxon>Hypocreomycetidae</taxon>
        <taxon>Hypocreales</taxon>
        <taxon>Nectriaceae</taxon>
        <taxon>Fusarium</taxon>
        <taxon>Fusarium solani species complex</taxon>
    </lineage>
</organism>
<keyword evidence="4" id="KW-1185">Reference proteome</keyword>
<evidence type="ECO:0000313" key="4">
    <source>
        <dbReference type="Proteomes" id="UP000287144"/>
    </source>
</evidence>
<feature type="compositionally biased region" description="Basic and acidic residues" evidence="1">
    <location>
        <begin position="490"/>
        <end position="500"/>
    </location>
</feature>